<dbReference type="PANTHER" id="PTHR46401">
    <property type="entry name" value="GLYCOSYLTRANSFERASE WBBK-RELATED"/>
    <property type="match status" value="1"/>
</dbReference>
<evidence type="ECO:0000313" key="3">
    <source>
        <dbReference type="EMBL" id="GAA5193170.1"/>
    </source>
</evidence>
<dbReference type="PANTHER" id="PTHR46401:SF2">
    <property type="entry name" value="GLYCOSYLTRANSFERASE WBBK-RELATED"/>
    <property type="match status" value="1"/>
</dbReference>
<dbReference type="SUPFAM" id="SSF53756">
    <property type="entry name" value="UDP-Glycosyltransferase/glycogen phosphorylase"/>
    <property type="match status" value="1"/>
</dbReference>
<gene>
    <name evidence="3" type="ORF">GCM10023346_17200</name>
</gene>
<feature type="domain" description="Glycosyl transferase family 1" evidence="2">
    <location>
        <begin position="9"/>
        <end position="147"/>
    </location>
</feature>
<dbReference type="InterPro" id="IPR001296">
    <property type="entry name" value="Glyco_trans_1"/>
</dbReference>
<dbReference type="EMBL" id="BAABKK010000010">
    <property type="protein sequence ID" value="GAA5193170.1"/>
    <property type="molecule type" value="Genomic_DNA"/>
</dbReference>
<reference evidence="4" key="1">
    <citation type="journal article" date="2019" name="Int. J. Syst. Evol. Microbiol.">
        <title>The Global Catalogue of Microorganisms (GCM) 10K type strain sequencing project: providing services to taxonomists for standard genome sequencing and annotation.</title>
        <authorList>
            <consortium name="The Broad Institute Genomics Platform"/>
            <consortium name="The Broad Institute Genome Sequencing Center for Infectious Disease"/>
            <person name="Wu L."/>
            <person name="Ma J."/>
        </authorList>
    </citation>
    <scope>NUCLEOTIDE SEQUENCE [LARGE SCALE GENOMIC DNA]</scope>
    <source>
        <strain evidence="4">JCM 18514</strain>
    </source>
</reference>
<accession>A0ABP9SC73</accession>
<dbReference type="Pfam" id="PF00534">
    <property type="entry name" value="Glycos_transf_1"/>
    <property type="match status" value="1"/>
</dbReference>
<evidence type="ECO:0000256" key="1">
    <source>
        <dbReference type="ARBA" id="ARBA00022679"/>
    </source>
</evidence>
<name>A0ABP9SC73_9MICC</name>
<sequence>MLNVGFTAGKNVRSALMAWRLVQKTHPTTTLHLAGPDYAVGGPAHAWAIKHGCEEGVVFEGPIDPRERSAWYRDKEIFLHTSREESFGLVLIEAMAAMTPVIAGKSSGAVPEITLGAARLIDIDNPKEIASHLVQLLESTDERSRLSSLGSAVAKQYDRTAVAKNYLSILHDLSSKPLSGPSA</sequence>
<keyword evidence="4" id="KW-1185">Reference proteome</keyword>
<dbReference type="CDD" id="cd03801">
    <property type="entry name" value="GT4_PimA-like"/>
    <property type="match status" value="1"/>
</dbReference>
<organism evidence="3 4">
    <name type="scientific">Arthrobacter gyeryongensis</name>
    <dbReference type="NCBI Taxonomy" id="1650592"/>
    <lineage>
        <taxon>Bacteria</taxon>
        <taxon>Bacillati</taxon>
        <taxon>Actinomycetota</taxon>
        <taxon>Actinomycetes</taxon>
        <taxon>Micrococcales</taxon>
        <taxon>Micrococcaceae</taxon>
        <taxon>Arthrobacter</taxon>
    </lineage>
</organism>
<proteinExistence type="predicted"/>
<dbReference type="Gene3D" id="3.40.50.2000">
    <property type="entry name" value="Glycogen Phosphorylase B"/>
    <property type="match status" value="2"/>
</dbReference>
<evidence type="ECO:0000259" key="2">
    <source>
        <dbReference type="Pfam" id="PF00534"/>
    </source>
</evidence>
<evidence type="ECO:0000313" key="4">
    <source>
        <dbReference type="Proteomes" id="UP001500200"/>
    </source>
</evidence>
<comment type="caution">
    <text evidence="3">The sequence shown here is derived from an EMBL/GenBank/DDBJ whole genome shotgun (WGS) entry which is preliminary data.</text>
</comment>
<protein>
    <recommendedName>
        <fullName evidence="2">Glycosyl transferase family 1 domain-containing protein</fullName>
    </recommendedName>
</protein>
<dbReference type="Proteomes" id="UP001500200">
    <property type="component" value="Unassembled WGS sequence"/>
</dbReference>
<keyword evidence="1" id="KW-0808">Transferase</keyword>